<evidence type="ECO:0000256" key="4">
    <source>
        <dbReference type="ARBA" id="ARBA00022833"/>
    </source>
</evidence>
<dbReference type="EC" id="1.1.1.23" evidence="7 8"/>
<dbReference type="PROSITE" id="PS00611">
    <property type="entry name" value="HISOL_DEHYDROGENASE"/>
    <property type="match status" value="1"/>
</dbReference>
<evidence type="ECO:0000256" key="12">
    <source>
        <dbReference type="PIRSR" id="PIRSR000099-4"/>
    </source>
</evidence>
<dbReference type="CDD" id="cd06572">
    <property type="entry name" value="Histidinol_dh"/>
    <property type="match status" value="1"/>
</dbReference>
<comment type="function">
    <text evidence="7 8">Catalyzes the sequential NAD-dependent oxidations of L-histidinol to L-histidinaldehyde and then to L-histidine.</text>
</comment>
<keyword evidence="7 8" id="KW-0028">Amino-acid biosynthesis</keyword>
<dbReference type="GO" id="GO:0008270">
    <property type="term" value="F:zinc ion binding"/>
    <property type="evidence" value="ECO:0007669"/>
    <property type="project" value="UniProtKB-UniRule"/>
</dbReference>
<dbReference type="Gene3D" id="1.20.5.1300">
    <property type="match status" value="1"/>
</dbReference>
<dbReference type="GO" id="GO:0004399">
    <property type="term" value="F:histidinol dehydrogenase activity"/>
    <property type="evidence" value="ECO:0007669"/>
    <property type="project" value="UniProtKB-UniRule"/>
</dbReference>
<comment type="caution">
    <text evidence="14">The sequence shown here is derived from an EMBL/GenBank/DDBJ whole genome shotgun (WGS) entry which is preliminary data.</text>
</comment>
<dbReference type="EMBL" id="LYOS01000001">
    <property type="protein sequence ID" value="OFV68434.1"/>
    <property type="molecule type" value="Genomic_DNA"/>
</dbReference>
<dbReference type="PIRSF" id="PIRSF000099">
    <property type="entry name" value="Histidinol_dh"/>
    <property type="match status" value="1"/>
</dbReference>
<evidence type="ECO:0000256" key="3">
    <source>
        <dbReference type="ARBA" id="ARBA00022723"/>
    </source>
</evidence>
<evidence type="ECO:0000256" key="9">
    <source>
        <dbReference type="PIRSR" id="PIRSR000099-1"/>
    </source>
</evidence>
<evidence type="ECO:0000313" key="14">
    <source>
        <dbReference type="EMBL" id="OFV68434.1"/>
    </source>
</evidence>
<dbReference type="Pfam" id="PF00815">
    <property type="entry name" value="Histidinol_dh"/>
    <property type="match status" value="1"/>
</dbReference>
<feature type="binding site" evidence="7 12">
    <location>
        <position position="410"/>
    </location>
    <ligand>
        <name>Zn(2+)</name>
        <dbReference type="ChEBI" id="CHEBI:29105"/>
    </ligand>
</feature>
<dbReference type="STRING" id="1838285.SCAL_000110"/>
<evidence type="ECO:0000256" key="1">
    <source>
        <dbReference type="ARBA" id="ARBA00010178"/>
    </source>
</evidence>
<dbReference type="NCBIfam" id="TIGR00069">
    <property type="entry name" value="hisD"/>
    <property type="match status" value="1"/>
</dbReference>
<evidence type="ECO:0000313" key="15">
    <source>
        <dbReference type="Proteomes" id="UP000186940"/>
    </source>
</evidence>
<dbReference type="InterPro" id="IPR001692">
    <property type="entry name" value="Histidinol_DH_CS"/>
</dbReference>
<dbReference type="Gene3D" id="3.40.50.1980">
    <property type="entry name" value="Nitrogenase molybdenum iron protein domain"/>
    <property type="match status" value="2"/>
</dbReference>
<dbReference type="InterPro" id="IPR016161">
    <property type="entry name" value="Ald_DH/histidinol_DH"/>
</dbReference>
<sequence length="422" mass="46064">MTNGKAGNMAITVETLMSLNEDALDQLFNRSAEYLDFMDIVAEIVETVRKVGDKAVWDYTKKFDDVNIDQIEVDRYEIESAREMVDSEILKHLELAHKNILAYHLRQKEREFWMDEITDGIVLGQKRVPISSAGAYVPAGYPSTALMTVTPAKVAGVPQIVVATPPRRDGSIDPLLLVAADMAGADRIFKVGGAQAIGALSCGTETVPKVSKIVGPGNVYVTAAKIYVRSKGYCEIDFPAGPSEILILADAGANADWIIADMRAQEEHDKMAVSLLLTTSERIASEVSTAIDSSQSRIFLINTLKEGIEFINRYAPEHLEILTEDPLKILEEITSAGSIFLGGYSPVAAGDYASGTNHALPTAGYGRVFSGLSLDSFMKTMSIQMLTKRGLERIKDATVALARYEGFDEHARSIIARFSTEE</sequence>
<dbReference type="GO" id="GO:0051287">
    <property type="term" value="F:NAD binding"/>
    <property type="evidence" value="ECO:0007669"/>
    <property type="project" value="InterPro"/>
</dbReference>
<dbReference type="Proteomes" id="UP000186940">
    <property type="component" value="Unassembled WGS sequence"/>
</dbReference>
<feature type="binding site" evidence="7 12">
    <location>
        <position position="265"/>
    </location>
    <ligand>
        <name>Zn(2+)</name>
        <dbReference type="ChEBI" id="CHEBI:29105"/>
    </ligand>
</feature>
<comment type="cofactor">
    <cofactor evidence="7 12">
        <name>Zn(2+)</name>
        <dbReference type="ChEBI" id="CHEBI:29105"/>
    </cofactor>
    <text evidence="7 12">Binds 1 zinc ion per subunit.</text>
</comment>
<dbReference type="AlphaFoldDB" id="A0A1F2PBM9"/>
<keyword evidence="3 7" id="KW-0479">Metal-binding</keyword>
<evidence type="ECO:0000256" key="6">
    <source>
        <dbReference type="ARBA" id="ARBA00023102"/>
    </source>
</evidence>
<feature type="binding site" evidence="7 11">
    <location>
        <position position="410"/>
    </location>
    <ligand>
        <name>substrate</name>
    </ligand>
</feature>
<feature type="active site" description="Proton acceptor" evidence="7 9">
    <location>
        <position position="318"/>
    </location>
</feature>
<evidence type="ECO:0000256" key="11">
    <source>
        <dbReference type="PIRSR" id="PIRSR000099-3"/>
    </source>
</evidence>
<organism evidence="14 15">
    <name type="scientific">Candidatus Syntropharchaeum caldarium</name>
    <dbReference type="NCBI Taxonomy" id="1838285"/>
    <lineage>
        <taxon>Archaea</taxon>
        <taxon>Methanobacteriati</taxon>
        <taxon>Methanobacteriota</taxon>
        <taxon>Stenosarchaea group</taxon>
        <taxon>Methanomicrobia</taxon>
        <taxon>Methanosarcinales</taxon>
        <taxon>ANME-2 cluster</taxon>
        <taxon>Candidatus Syntropharchaeum</taxon>
    </lineage>
</organism>
<feature type="binding site" evidence="7 10">
    <location>
        <position position="195"/>
    </location>
    <ligand>
        <name>NAD(+)</name>
        <dbReference type="ChEBI" id="CHEBI:57540"/>
    </ligand>
</feature>
<dbReference type="InterPro" id="IPR022695">
    <property type="entry name" value="Histidinol_DH_monofunct"/>
</dbReference>
<feature type="binding site" evidence="7 11">
    <location>
        <position position="351"/>
    </location>
    <ligand>
        <name>substrate</name>
    </ligand>
</feature>
<dbReference type="HAMAP" id="MF_01024">
    <property type="entry name" value="HisD"/>
    <property type="match status" value="1"/>
</dbReference>
<feature type="binding site" evidence="7 11">
    <location>
        <position position="318"/>
    </location>
    <ligand>
        <name>substrate</name>
    </ligand>
</feature>
<accession>A0A1F2PBM9</accession>
<keyword evidence="7 8" id="KW-0520">NAD</keyword>
<evidence type="ECO:0000256" key="2">
    <source>
        <dbReference type="ARBA" id="ARBA00016531"/>
    </source>
</evidence>
<keyword evidence="5 7" id="KW-0560">Oxidoreductase</keyword>
<dbReference type="PANTHER" id="PTHR21256:SF2">
    <property type="entry name" value="HISTIDINE BIOSYNTHESIS TRIFUNCTIONAL PROTEIN"/>
    <property type="match status" value="1"/>
</dbReference>
<keyword evidence="6 7" id="KW-0368">Histidine biosynthesis</keyword>
<comment type="catalytic activity">
    <reaction evidence="7 8">
        <text>L-histidinol + 2 NAD(+) + H2O = L-histidine + 2 NADH + 3 H(+)</text>
        <dbReference type="Rhea" id="RHEA:20641"/>
        <dbReference type="ChEBI" id="CHEBI:15377"/>
        <dbReference type="ChEBI" id="CHEBI:15378"/>
        <dbReference type="ChEBI" id="CHEBI:57540"/>
        <dbReference type="ChEBI" id="CHEBI:57595"/>
        <dbReference type="ChEBI" id="CHEBI:57699"/>
        <dbReference type="ChEBI" id="CHEBI:57945"/>
        <dbReference type="EC" id="1.1.1.23"/>
    </reaction>
</comment>
<evidence type="ECO:0000256" key="8">
    <source>
        <dbReference type="PIRNR" id="PIRNR000099"/>
    </source>
</evidence>
<comment type="pathway">
    <text evidence="7 8">Amino-acid biosynthesis; L-histidine biosynthesis; L-histidine from 5-phospho-alpha-D-ribose 1-diphosphate: step 9/9.</text>
</comment>
<dbReference type="FunFam" id="3.40.50.1980:FF:000001">
    <property type="entry name" value="Histidinol dehydrogenase"/>
    <property type="match status" value="1"/>
</dbReference>
<proteinExistence type="inferred from homology"/>
<dbReference type="PRINTS" id="PR00083">
    <property type="entry name" value="HOLDHDRGNASE"/>
</dbReference>
<evidence type="ECO:0000256" key="13">
    <source>
        <dbReference type="RuleBase" id="RU004175"/>
    </source>
</evidence>
<dbReference type="UniPathway" id="UPA00031">
    <property type="reaction ID" value="UER00014"/>
</dbReference>
<protein>
    <recommendedName>
        <fullName evidence="2 7">Histidinol dehydrogenase</fullName>
        <shortName evidence="7 8">HDH</shortName>
        <ecNumber evidence="7 8">1.1.1.23</ecNumber>
    </recommendedName>
</protein>
<reference evidence="14" key="1">
    <citation type="submission" date="2016-05" db="EMBL/GenBank/DDBJ databases">
        <title>Microbial consortia oxidize butane by reversing methanogenesis.</title>
        <authorList>
            <person name="Laso-Perez R."/>
            <person name="Richter M."/>
            <person name="Wegener G."/>
            <person name="Musat F."/>
        </authorList>
    </citation>
    <scope>NUCLEOTIDE SEQUENCE [LARGE SCALE GENOMIC DNA]</scope>
    <source>
        <strain evidence="14">BOX2</strain>
    </source>
</reference>
<feature type="active site" description="Proton acceptor" evidence="7 9">
    <location>
        <position position="317"/>
    </location>
</feature>
<dbReference type="GO" id="GO:0000105">
    <property type="term" value="P:L-histidine biosynthetic process"/>
    <property type="evidence" value="ECO:0007669"/>
    <property type="project" value="UniProtKB-UniRule"/>
</dbReference>
<evidence type="ECO:0000256" key="5">
    <source>
        <dbReference type="ARBA" id="ARBA00023002"/>
    </source>
</evidence>
<feature type="binding site" evidence="7 11">
    <location>
        <position position="268"/>
    </location>
    <ligand>
        <name>substrate</name>
    </ligand>
</feature>
<feature type="binding site" evidence="7 10">
    <location>
        <position position="218"/>
    </location>
    <ligand>
        <name>NAD(+)</name>
        <dbReference type="ChEBI" id="CHEBI:57540"/>
    </ligand>
</feature>
<evidence type="ECO:0000256" key="7">
    <source>
        <dbReference type="HAMAP-Rule" id="MF_01024"/>
    </source>
</evidence>
<dbReference type="InterPro" id="IPR012131">
    <property type="entry name" value="Hstdl_DH"/>
</dbReference>
<dbReference type="GO" id="GO:0005737">
    <property type="term" value="C:cytoplasm"/>
    <property type="evidence" value="ECO:0007669"/>
    <property type="project" value="TreeGrafter"/>
</dbReference>
<dbReference type="PANTHER" id="PTHR21256">
    <property type="entry name" value="HISTIDINOL DEHYDROGENASE HDH"/>
    <property type="match status" value="1"/>
</dbReference>
<feature type="binding site" evidence="7 11">
    <location>
        <position position="405"/>
    </location>
    <ligand>
        <name>substrate</name>
    </ligand>
</feature>
<keyword evidence="4 7" id="KW-0862">Zinc</keyword>
<feature type="binding site" evidence="7 10">
    <location>
        <position position="136"/>
    </location>
    <ligand>
        <name>NAD(+)</name>
        <dbReference type="ChEBI" id="CHEBI:57540"/>
    </ligand>
</feature>
<evidence type="ECO:0000256" key="10">
    <source>
        <dbReference type="PIRSR" id="PIRSR000099-2"/>
    </source>
</evidence>
<feature type="binding site" evidence="7 11">
    <location>
        <position position="265"/>
    </location>
    <ligand>
        <name>substrate</name>
    </ligand>
</feature>
<feature type="binding site" evidence="7 12">
    <location>
        <position position="351"/>
    </location>
    <ligand>
        <name>Zn(2+)</name>
        <dbReference type="ChEBI" id="CHEBI:29105"/>
    </ligand>
</feature>
<feature type="binding site" evidence="7 11">
    <location>
        <position position="243"/>
    </location>
    <ligand>
        <name>substrate</name>
    </ligand>
</feature>
<dbReference type="SUPFAM" id="SSF53720">
    <property type="entry name" value="ALDH-like"/>
    <property type="match status" value="1"/>
</dbReference>
<feature type="binding site" evidence="7 12">
    <location>
        <position position="268"/>
    </location>
    <ligand>
        <name>Zn(2+)</name>
        <dbReference type="ChEBI" id="CHEBI:29105"/>
    </ligand>
</feature>
<name>A0A1F2PBM9_9EURY</name>
<gene>
    <name evidence="7" type="primary">hisD</name>
    <name evidence="14" type="ORF">SCAL_000110</name>
</gene>
<dbReference type="PATRIC" id="fig|1838285.3.peg.115"/>
<keyword evidence="15" id="KW-1185">Reference proteome</keyword>
<comment type="similarity">
    <text evidence="1 7 8 13">Belongs to the histidinol dehydrogenase family.</text>
</comment>